<dbReference type="EMBL" id="CAJJDM010000038">
    <property type="protein sequence ID" value="CAD8066593.1"/>
    <property type="molecule type" value="Genomic_DNA"/>
</dbReference>
<feature type="compositionally biased region" description="Acidic residues" evidence="1">
    <location>
        <begin position="41"/>
        <end position="60"/>
    </location>
</feature>
<protein>
    <submittedName>
        <fullName evidence="2">Uncharacterized protein</fullName>
    </submittedName>
</protein>
<keyword evidence="4" id="KW-1185">Reference proteome</keyword>
<feature type="region of interest" description="Disordered" evidence="1">
    <location>
        <begin position="1"/>
        <end position="63"/>
    </location>
</feature>
<evidence type="ECO:0000313" key="4">
    <source>
        <dbReference type="Proteomes" id="UP000688137"/>
    </source>
</evidence>
<feature type="compositionally biased region" description="Polar residues" evidence="1">
    <location>
        <begin position="106"/>
        <end position="133"/>
    </location>
</feature>
<feature type="region of interest" description="Disordered" evidence="1">
    <location>
        <begin position="106"/>
        <end position="135"/>
    </location>
</feature>
<reference evidence="2" key="1">
    <citation type="submission" date="2021-01" db="EMBL/GenBank/DDBJ databases">
        <authorList>
            <consortium name="Genoscope - CEA"/>
            <person name="William W."/>
        </authorList>
    </citation>
    <scope>NUCLEOTIDE SEQUENCE</scope>
</reference>
<dbReference type="AlphaFoldDB" id="A0A8S1LML6"/>
<dbReference type="Proteomes" id="UP000688137">
    <property type="component" value="Unassembled WGS sequence"/>
</dbReference>
<sequence>MQNYSSDEEISSIPDDEYQDYDKQDFEAIQFANNKQNIYEDNQENDNDNENDEEEELELENNDKLQKTGIKFKLPQRNQIENKKALSNLTNHKVLIETTNQLKNISKLQNRPSTSTTSSYKPIYTSSIHQSEQMQKKYNYKQKSFNTLPKRSDPVARYQQMSSQWKKTKFLQNTNGLKEGRKLNLDTRIEQQKQELKESGMFHRYIAKSQLFL</sequence>
<proteinExistence type="predicted"/>
<dbReference type="EMBL" id="CAJJDM010000038">
    <property type="protein sequence ID" value="CAD8066594.1"/>
    <property type="molecule type" value="Genomic_DNA"/>
</dbReference>
<gene>
    <name evidence="2" type="ORF">PPRIM_AZ9-3.1.T0390181</name>
    <name evidence="3" type="ORF">PPRIM_AZ9-3.1.T0390182</name>
</gene>
<comment type="caution">
    <text evidence="2">The sequence shown here is derived from an EMBL/GenBank/DDBJ whole genome shotgun (WGS) entry which is preliminary data.</text>
</comment>
<feature type="compositionally biased region" description="Acidic residues" evidence="1">
    <location>
        <begin position="1"/>
        <end position="19"/>
    </location>
</feature>
<evidence type="ECO:0000313" key="2">
    <source>
        <dbReference type="EMBL" id="CAD8066593.1"/>
    </source>
</evidence>
<organism evidence="2 4">
    <name type="scientific">Paramecium primaurelia</name>
    <dbReference type="NCBI Taxonomy" id="5886"/>
    <lineage>
        <taxon>Eukaryota</taxon>
        <taxon>Sar</taxon>
        <taxon>Alveolata</taxon>
        <taxon>Ciliophora</taxon>
        <taxon>Intramacronucleata</taxon>
        <taxon>Oligohymenophorea</taxon>
        <taxon>Peniculida</taxon>
        <taxon>Parameciidae</taxon>
        <taxon>Paramecium</taxon>
    </lineage>
</organism>
<accession>A0A8S1LML6</accession>
<evidence type="ECO:0000313" key="3">
    <source>
        <dbReference type="EMBL" id="CAD8066594.1"/>
    </source>
</evidence>
<evidence type="ECO:0000256" key="1">
    <source>
        <dbReference type="SAM" id="MobiDB-lite"/>
    </source>
</evidence>
<name>A0A8S1LML6_PARPR</name>